<keyword evidence="6" id="KW-1185">Reference proteome</keyword>
<evidence type="ECO:0000259" key="4">
    <source>
        <dbReference type="Pfam" id="PF00135"/>
    </source>
</evidence>
<dbReference type="OrthoDB" id="6846267at2759"/>
<dbReference type="InterPro" id="IPR019826">
    <property type="entry name" value="Carboxylesterase_B_AS"/>
</dbReference>
<evidence type="ECO:0000256" key="3">
    <source>
        <dbReference type="RuleBase" id="RU361235"/>
    </source>
</evidence>
<evidence type="ECO:0000313" key="5">
    <source>
        <dbReference type="EMBL" id="KAF2674848.1"/>
    </source>
</evidence>
<gene>
    <name evidence="5" type="ORF">BT63DRAFT_22080</name>
</gene>
<protein>
    <recommendedName>
        <fullName evidence="3">Carboxylic ester hydrolase</fullName>
        <ecNumber evidence="3">3.1.1.-</ecNumber>
    </recommendedName>
</protein>
<dbReference type="PANTHER" id="PTHR43142:SF4">
    <property type="entry name" value="CARBOXYLIC ESTER HYDROLASE"/>
    <property type="match status" value="1"/>
</dbReference>
<accession>A0A6A6UUV2</accession>
<evidence type="ECO:0000256" key="2">
    <source>
        <dbReference type="ARBA" id="ARBA00022801"/>
    </source>
</evidence>
<organism evidence="5 6">
    <name type="scientific">Microthyrium microscopicum</name>
    <dbReference type="NCBI Taxonomy" id="703497"/>
    <lineage>
        <taxon>Eukaryota</taxon>
        <taxon>Fungi</taxon>
        <taxon>Dikarya</taxon>
        <taxon>Ascomycota</taxon>
        <taxon>Pezizomycotina</taxon>
        <taxon>Dothideomycetes</taxon>
        <taxon>Dothideomycetes incertae sedis</taxon>
        <taxon>Microthyriales</taxon>
        <taxon>Microthyriaceae</taxon>
        <taxon>Microthyrium</taxon>
    </lineage>
</organism>
<dbReference type="PANTHER" id="PTHR43142">
    <property type="entry name" value="CARBOXYLIC ESTER HYDROLASE"/>
    <property type="match status" value="1"/>
</dbReference>
<dbReference type="Proteomes" id="UP000799302">
    <property type="component" value="Unassembled WGS sequence"/>
</dbReference>
<dbReference type="InterPro" id="IPR029058">
    <property type="entry name" value="AB_hydrolase_fold"/>
</dbReference>
<feature type="domain" description="Carboxylesterase type B" evidence="4">
    <location>
        <begin position="18"/>
        <end position="484"/>
    </location>
</feature>
<evidence type="ECO:0000256" key="1">
    <source>
        <dbReference type="ARBA" id="ARBA00005964"/>
    </source>
</evidence>
<name>A0A6A6UUV2_9PEZI</name>
<reference evidence="5" key="1">
    <citation type="journal article" date="2020" name="Stud. Mycol.">
        <title>101 Dothideomycetes genomes: a test case for predicting lifestyles and emergence of pathogens.</title>
        <authorList>
            <person name="Haridas S."/>
            <person name="Albert R."/>
            <person name="Binder M."/>
            <person name="Bloem J."/>
            <person name="Labutti K."/>
            <person name="Salamov A."/>
            <person name="Andreopoulos B."/>
            <person name="Baker S."/>
            <person name="Barry K."/>
            <person name="Bills G."/>
            <person name="Bluhm B."/>
            <person name="Cannon C."/>
            <person name="Castanera R."/>
            <person name="Culley D."/>
            <person name="Daum C."/>
            <person name="Ezra D."/>
            <person name="Gonzalez J."/>
            <person name="Henrissat B."/>
            <person name="Kuo A."/>
            <person name="Liang C."/>
            <person name="Lipzen A."/>
            <person name="Lutzoni F."/>
            <person name="Magnuson J."/>
            <person name="Mondo S."/>
            <person name="Nolan M."/>
            <person name="Ohm R."/>
            <person name="Pangilinan J."/>
            <person name="Park H.-J."/>
            <person name="Ramirez L."/>
            <person name="Alfaro M."/>
            <person name="Sun H."/>
            <person name="Tritt A."/>
            <person name="Yoshinaga Y."/>
            <person name="Zwiers L.-H."/>
            <person name="Turgeon B."/>
            <person name="Goodwin S."/>
            <person name="Spatafora J."/>
            <person name="Crous P."/>
            <person name="Grigoriev I."/>
        </authorList>
    </citation>
    <scope>NUCLEOTIDE SEQUENCE</scope>
    <source>
        <strain evidence="5">CBS 115976</strain>
    </source>
</reference>
<dbReference type="Gene3D" id="3.40.50.1820">
    <property type="entry name" value="alpha/beta hydrolase"/>
    <property type="match status" value="1"/>
</dbReference>
<dbReference type="Pfam" id="PF00135">
    <property type="entry name" value="COesterase"/>
    <property type="match status" value="1"/>
</dbReference>
<dbReference type="SUPFAM" id="SSF53474">
    <property type="entry name" value="alpha/beta-Hydrolases"/>
    <property type="match status" value="1"/>
</dbReference>
<dbReference type="EC" id="3.1.1.-" evidence="3"/>
<dbReference type="AlphaFoldDB" id="A0A6A6UUV2"/>
<sequence>MPKETVAEAYVQDLDFKGFIQGLTIKDKNSGKPLCRYFGGIPYAQPPTGEHRWQKPRELAPCYRYGTRADPAPFAGKSSVCPQLAKKIAAFDENCLQCNVWVPSGEQPPQGWPVYFYIHGGFLQMGNVNSGNPTAFISEISKCIVVKPAYRLNVFGFLASTKITFDQSTSQGGVGNFGFWDIRLALEWTFKNISYFGGNPANITVGGYSAGAHAAFYQLAYDLYQPSEKRLIRRLIMHSNGPGLPPRGLEETQAQFGELLQVLQIPANANDKMQALRQKSPEELLEANKKMQLHQFRAVSDGDFVRHTLFSDIEDGTFARRMQEGNIQLLIGECSDEHFSYRRYRPPQGSYDTIMSRLQADYPRIAVAAAMRHYFPEKQLPPRWKTWSEAFGWLYAYMQIHVSERGFIDSLARGGAAHLIHRYRIEWRAECADLNYPKEGASHGADNYLWWFGDGLDLTPQEQVVAKSAFLNDMSSFINSGKINWGSAGVRQVRRLKANGQVDLIDDEFWDEAVESWRGIMTAALTARGKSRL</sequence>
<proteinExistence type="inferred from homology"/>
<dbReference type="GO" id="GO:0016787">
    <property type="term" value="F:hydrolase activity"/>
    <property type="evidence" value="ECO:0007669"/>
    <property type="project" value="UniProtKB-KW"/>
</dbReference>
<comment type="similarity">
    <text evidence="1 3">Belongs to the type-B carboxylesterase/lipase family.</text>
</comment>
<dbReference type="EMBL" id="MU004230">
    <property type="protein sequence ID" value="KAF2674848.1"/>
    <property type="molecule type" value="Genomic_DNA"/>
</dbReference>
<evidence type="ECO:0000313" key="6">
    <source>
        <dbReference type="Proteomes" id="UP000799302"/>
    </source>
</evidence>
<keyword evidence="2 3" id="KW-0378">Hydrolase</keyword>
<dbReference type="InterPro" id="IPR002018">
    <property type="entry name" value="CarbesteraseB"/>
</dbReference>
<dbReference type="PROSITE" id="PS00122">
    <property type="entry name" value="CARBOXYLESTERASE_B_1"/>
    <property type="match status" value="1"/>
</dbReference>